<dbReference type="SMART" id="SM00119">
    <property type="entry name" value="HECTc"/>
    <property type="match status" value="1"/>
</dbReference>
<feature type="domain" description="HECT" evidence="17">
    <location>
        <begin position="435"/>
        <end position="674"/>
    </location>
</feature>
<comment type="subcellular location">
    <subcellularLocation>
        <location evidence="2">Nucleus</location>
    </subcellularLocation>
</comment>
<dbReference type="GO" id="GO:0005737">
    <property type="term" value="C:cytoplasm"/>
    <property type="evidence" value="ECO:0007669"/>
    <property type="project" value="UniProtKB-ARBA"/>
</dbReference>
<evidence type="ECO:0000313" key="18">
    <source>
        <dbReference type="EMBL" id="NXL86015.1"/>
    </source>
</evidence>
<keyword evidence="8 14" id="KW-0833">Ubl conjugation pathway</keyword>
<keyword evidence="6" id="KW-0808">Transferase</keyword>
<dbReference type="FunFam" id="3.90.1750.10:FF:000079">
    <property type="entry name" value="E3 ubiquitin-protein ligase"/>
    <property type="match status" value="1"/>
</dbReference>
<feature type="domain" description="WW" evidence="16">
    <location>
        <begin position="373"/>
        <end position="406"/>
    </location>
</feature>
<feature type="compositionally biased region" description="Low complexity" evidence="15">
    <location>
        <begin position="182"/>
        <end position="216"/>
    </location>
</feature>
<keyword evidence="5" id="KW-0597">Phosphoprotein</keyword>
<dbReference type="GO" id="GO:0061629">
    <property type="term" value="F:RNA polymerase II-specific DNA-binding transcription factor binding"/>
    <property type="evidence" value="ECO:0007669"/>
    <property type="project" value="UniProtKB-ARBA"/>
</dbReference>
<dbReference type="Gene3D" id="3.30.2160.10">
    <property type="entry name" value="Hect, E3 ligase catalytic domain"/>
    <property type="match status" value="1"/>
</dbReference>
<dbReference type="SUPFAM" id="SSF51045">
    <property type="entry name" value="WW domain"/>
    <property type="match status" value="4"/>
</dbReference>
<comment type="pathway">
    <text evidence="3">Protein modification; protein ubiquitination.</text>
</comment>
<dbReference type="GO" id="GO:0140678">
    <property type="term" value="F:molecular function inhibitor activity"/>
    <property type="evidence" value="ECO:0007669"/>
    <property type="project" value="UniProtKB-ARBA"/>
</dbReference>
<name>A0A7L0W3K7_ALELA</name>
<evidence type="ECO:0000256" key="1">
    <source>
        <dbReference type="ARBA" id="ARBA00000885"/>
    </source>
</evidence>
<dbReference type="GO" id="GO:0043161">
    <property type="term" value="P:proteasome-mediated ubiquitin-dependent protein catabolic process"/>
    <property type="evidence" value="ECO:0007669"/>
    <property type="project" value="TreeGrafter"/>
</dbReference>
<dbReference type="CDD" id="cd00078">
    <property type="entry name" value="HECTc"/>
    <property type="match status" value="1"/>
</dbReference>
<dbReference type="SMART" id="SM00456">
    <property type="entry name" value="WW"/>
    <property type="match status" value="4"/>
</dbReference>
<dbReference type="PANTHER" id="PTHR11254">
    <property type="entry name" value="HECT DOMAIN UBIQUITIN-PROTEIN LIGASE"/>
    <property type="match status" value="1"/>
</dbReference>
<evidence type="ECO:0000256" key="13">
    <source>
        <dbReference type="ARBA" id="ARBA00080877"/>
    </source>
</evidence>
<feature type="region of interest" description="Disordered" evidence="15">
    <location>
        <begin position="39"/>
        <end position="79"/>
    </location>
</feature>
<dbReference type="InterPro" id="IPR035983">
    <property type="entry name" value="Hect_E3_ubiquitin_ligase"/>
</dbReference>
<evidence type="ECO:0000256" key="8">
    <source>
        <dbReference type="ARBA" id="ARBA00022786"/>
    </source>
</evidence>
<evidence type="ECO:0000256" key="7">
    <source>
        <dbReference type="ARBA" id="ARBA00022737"/>
    </source>
</evidence>
<comment type="caution">
    <text evidence="18">The sequence shown here is derived from an EMBL/GenBank/DDBJ whole genome shotgun (WGS) entry which is preliminary data.</text>
</comment>
<keyword evidence="7" id="KW-0677">Repeat</keyword>
<protein>
    <recommendedName>
        <fullName evidence="11">NEDD4-like E3 ubiquitin-protein ligase WWP2</fullName>
        <ecNumber evidence="4">2.3.2.26</ecNumber>
    </recommendedName>
    <alternativeName>
        <fullName evidence="12">HECT-type E3 ubiquitin transferase WWP2</fullName>
    </alternativeName>
    <alternativeName>
        <fullName evidence="13">WW domain-containing protein 2</fullName>
    </alternativeName>
</protein>
<feature type="compositionally biased region" description="Polar residues" evidence="15">
    <location>
        <begin position="67"/>
        <end position="78"/>
    </location>
</feature>
<feature type="domain" description="WW" evidence="16">
    <location>
        <begin position="334"/>
        <end position="366"/>
    </location>
</feature>
<dbReference type="FunFam" id="3.90.1750.10:FF:000026">
    <property type="entry name" value="E3 ubiquitin-protein ligase HACE1"/>
    <property type="match status" value="1"/>
</dbReference>
<evidence type="ECO:0000256" key="6">
    <source>
        <dbReference type="ARBA" id="ARBA00022679"/>
    </source>
</evidence>
<evidence type="ECO:0000313" key="19">
    <source>
        <dbReference type="Proteomes" id="UP000562322"/>
    </source>
</evidence>
<evidence type="ECO:0000256" key="9">
    <source>
        <dbReference type="ARBA" id="ARBA00022843"/>
    </source>
</evidence>
<dbReference type="PROSITE" id="PS01159">
    <property type="entry name" value="WW_DOMAIN_1"/>
    <property type="match status" value="4"/>
</dbReference>
<dbReference type="GO" id="GO:0070534">
    <property type="term" value="P:protein K63-linked ubiquitination"/>
    <property type="evidence" value="ECO:0007669"/>
    <property type="project" value="TreeGrafter"/>
</dbReference>
<dbReference type="PROSITE" id="PS50020">
    <property type="entry name" value="WW_DOMAIN_2"/>
    <property type="match status" value="4"/>
</dbReference>
<dbReference type="Gene3D" id="3.90.1750.10">
    <property type="entry name" value="Hect, E3 ligase catalytic domains"/>
    <property type="match status" value="1"/>
</dbReference>
<evidence type="ECO:0000256" key="3">
    <source>
        <dbReference type="ARBA" id="ARBA00004906"/>
    </source>
</evidence>
<sequence length="674" mass="76075">VENRQLTLNLQTENKGSVVSGGELTIFLDGPAVDLGSLPNGSAVTEGSQVPGRDPGGMAAATESRHQPPTTNCFGSRSSAEDSVPAASELWAARIPFRPAACLRVAEEMLSTSTKSCQPPLRAPAAPGSGGPCRPGCGAAWGRWDSRAPRCLFLVLTSLPSAFPVNGDAVGAADVEEERPAAGRTAPAPAASSAADGSVPPALPSSAEAEEAAPSSGTPQARAAVLALDALPPGWEQRELPNGRVYYVDHNNKTTTWERPLPPGWEKRVDPRGRYYYVDHNTRTTTWQRPTAEYVRNYEQWQSQRNQLQGAMQQFSQRFLYQSSGAPSDNDPLGPLPPGWEKRQDNGRVYYVNHNTRTTQWEDPRTQGMIQEPPLPPGWEMKYTNEGVRYFVDHNTRTTTFKDPRPGFESGSKQGGSPGAYDRSFRWKYHIMNMKPYDLRRRLYIIMRGEEGLDYGGIAREWFFLLSHEVLNPMYCLFEYAGKNNYCLQINPASSINPDHLTYFRFIGRFIAMALYHGKFIDTGFTLPFYKRMLNKRPTLKDLESIDPEFYNSIVWTKENSLEECGLELYFIQDMEILGKVTTHELKEGGESIRVTEENKEEYIMLLTDWRFTRGVEEQTKAFLDGFNEVVPLEWLRYFDEKELELMLCGMQEIDMNDWQKNTIYRHYTKNSKQ</sequence>
<gene>
    <name evidence="18" type="primary">Wwp2_1</name>
    <name evidence="18" type="ORF">ALELAT_R15219</name>
</gene>
<dbReference type="FunFam" id="2.20.70.10:FF:000023">
    <property type="entry name" value="E3 ubiquitin-protein ligase"/>
    <property type="match status" value="1"/>
</dbReference>
<accession>A0A7L0W3K7</accession>
<evidence type="ECO:0000256" key="12">
    <source>
        <dbReference type="ARBA" id="ARBA00076021"/>
    </source>
</evidence>
<evidence type="ECO:0000256" key="14">
    <source>
        <dbReference type="PROSITE-ProRule" id="PRU00104"/>
    </source>
</evidence>
<organism evidence="18 19">
    <name type="scientific">Alectura lathami</name>
    <name type="common">Australian brush turkey</name>
    <dbReference type="NCBI Taxonomy" id="81907"/>
    <lineage>
        <taxon>Eukaryota</taxon>
        <taxon>Metazoa</taxon>
        <taxon>Chordata</taxon>
        <taxon>Craniata</taxon>
        <taxon>Vertebrata</taxon>
        <taxon>Euteleostomi</taxon>
        <taxon>Archelosauria</taxon>
        <taxon>Archosauria</taxon>
        <taxon>Dinosauria</taxon>
        <taxon>Saurischia</taxon>
        <taxon>Theropoda</taxon>
        <taxon>Coelurosauria</taxon>
        <taxon>Aves</taxon>
        <taxon>Neognathae</taxon>
        <taxon>Galloanserae</taxon>
        <taxon>Galliformes</taxon>
        <taxon>Megapodiidae</taxon>
        <taxon>Alectura</taxon>
    </lineage>
</organism>
<dbReference type="GO" id="GO:0005634">
    <property type="term" value="C:nucleus"/>
    <property type="evidence" value="ECO:0007669"/>
    <property type="project" value="UniProtKB-SubCell"/>
</dbReference>
<feature type="non-terminal residue" evidence="18">
    <location>
        <position position="674"/>
    </location>
</feature>
<reference evidence="18 19" key="1">
    <citation type="submission" date="2019-09" db="EMBL/GenBank/DDBJ databases">
        <title>Bird 10,000 Genomes (B10K) Project - Family phase.</title>
        <authorList>
            <person name="Zhang G."/>
        </authorList>
    </citation>
    <scope>NUCLEOTIDE SEQUENCE [LARGE SCALE GENOMIC DNA]</scope>
    <source>
        <strain evidence="18">B10K-DU-001-39</strain>
        <tissue evidence="18">Muscle</tissue>
    </source>
</reference>
<dbReference type="InterPro" id="IPR024928">
    <property type="entry name" value="E3_ub_ligase_SMURF1"/>
</dbReference>
<evidence type="ECO:0000256" key="10">
    <source>
        <dbReference type="ARBA" id="ARBA00023242"/>
    </source>
</evidence>
<dbReference type="InterPro" id="IPR001202">
    <property type="entry name" value="WW_dom"/>
</dbReference>
<dbReference type="PRINTS" id="PR00403">
    <property type="entry name" value="WWDOMAIN"/>
</dbReference>
<dbReference type="PIRSF" id="PIRSF001569">
    <property type="entry name" value="E3_ub_ligase_SMURF1"/>
    <property type="match status" value="1"/>
</dbReference>
<evidence type="ECO:0000256" key="5">
    <source>
        <dbReference type="ARBA" id="ARBA00022553"/>
    </source>
</evidence>
<keyword evidence="19" id="KW-1185">Reference proteome</keyword>
<feature type="region of interest" description="Disordered" evidence="15">
    <location>
        <begin position="322"/>
        <end position="344"/>
    </location>
</feature>
<keyword evidence="9" id="KW-0832">Ubl conjugation</keyword>
<comment type="catalytic activity">
    <reaction evidence="1">
        <text>S-ubiquitinyl-[E2 ubiquitin-conjugating enzyme]-L-cysteine + [acceptor protein]-L-lysine = [E2 ubiquitin-conjugating enzyme]-L-cysteine + N(6)-ubiquitinyl-[acceptor protein]-L-lysine.</text>
        <dbReference type="EC" id="2.3.2.26"/>
    </reaction>
</comment>
<dbReference type="FunFam" id="3.30.2160.10:FF:000003">
    <property type="entry name" value="E3 ubiquitin-protein ligase"/>
    <property type="match status" value="1"/>
</dbReference>
<dbReference type="FunFam" id="2.20.70.10:FF:000009">
    <property type="entry name" value="E3 ubiquitin-protein ligase"/>
    <property type="match status" value="1"/>
</dbReference>
<dbReference type="InterPro" id="IPR000569">
    <property type="entry name" value="HECT_dom"/>
</dbReference>
<evidence type="ECO:0000256" key="11">
    <source>
        <dbReference type="ARBA" id="ARBA00068341"/>
    </source>
</evidence>
<evidence type="ECO:0000256" key="15">
    <source>
        <dbReference type="SAM" id="MobiDB-lite"/>
    </source>
</evidence>
<dbReference type="GO" id="GO:0000122">
    <property type="term" value="P:negative regulation of transcription by RNA polymerase II"/>
    <property type="evidence" value="ECO:0007669"/>
    <property type="project" value="UniProtKB-ARBA"/>
</dbReference>
<comment type="caution">
    <text evidence="14">Lacks conserved residue(s) required for the propagation of feature annotation.</text>
</comment>
<evidence type="ECO:0000259" key="16">
    <source>
        <dbReference type="PROSITE" id="PS50020"/>
    </source>
</evidence>
<proteinExistence type="predicted"/>
<dbReference type="Gene3D" id="2.20.70.10">
    <property type="match status" value="4"/>
</dbReference>
<dbReference type="InterPro" id="IPR036020">
    <property type="entry name" value="WW_dom_sf"/>
</dbReference>
<feature type="domain" description="WW" evidence="16">
    <location>
        <begin position="229"/>
        <end position="262"/>
    </location>
</feature>
<dbReference type="GO" id="GO:0016874">
    <property type="term" value="F:ligase activity"/>
    <property type="evidence" value="ECO:0007669"/>
    <property type="project" value="UniProtKB-KW"/>
</dbReference>
<keyword evidence="10" id="KW-0539">Nucleus</keyword>
<evidence type="ECO:0000256" key="2">
    <source>
        <dbReference type="ARBA" id="ARBA00004123"/>
    </source>
</evidence>
<dbReference type="CDD" id="cd00201">
    <property type="entry name" value="WW"/>
    <property type="match status" value="4"/>
</dbReference>
<dbReference type="Pfam" id="PF00632">
    <property type="entry name" value="HECT"/>
    <property type="match status" value="1"/>
</dbReference>
<dbReference type="EMBL" id="VXAV01003029">
    <property type="protein sequence ID" value="NXL86015.1"/>
    <property type="molecule type" value="Genomic_DNA"/>
</dbReference>
<dbReference type="OrthoDB" id="423283at2759"/>
<feature type="domain" description="WW" evidence="16">
    <location>
        <begin position="259"/>
        <end position="292"/>
    </location>
</feature>
<dbReference type="PROSITE" id="PS50237">
    <property type="entry name" value="HECT"/>
    <property type="match status" value="1"/>
</dbReference>
<evidence type="ECO:0000259" key="17">
    <source>
        <dbReference type="PROSITE" id="PS50237"/>
    </source>
</evidence>
<dbReference type="InterPro" id="IPR050409">
    <property type="entry name" value="E3_ubiq-protein_ligase"/>
</dbReference>
<dbReference type="SUPFAM" id="SSF56204">
    <property type="entry name" value="Hect, E3 ligase catalytic domain"/>
    <property type="match status" value="1"/>
</dbReference>
<feature type="compositionally biased region" description="Polar residues" evidence="15">
    <location>
        <begin position="39"/>
        <end position="48"/>
    </location>
</feature>
<feature type="non-terminal residue" evidence="18">
    <location>
        <position position="1"/>
    </location>
</feature>
<dbReference type="FunFam" id="2.20.70.10:FF:000005">
    <property type="entry name" value="E3 ubiquitin-protein ligase"/>
    <property type="match status" value="1"/>
</dbReference>
<feature type="region of interest" description="Disordered" evidence="15">
    <location>
        <begin position="177"/>
        <end position="220"/>
    </location>
</feature>
<dbReference type="PANTHER" id="PTHR11254:SF396">
    <property type="entry name" value="NEDD4-LIKE E3 UBIQUITIN-PROTEIN LIGASE WWP2"/>
    <property type="match status" value="1"/>
</dbReference>
<dbReference type="AlphaFoldDB" id="A0A7L0W3K7"/>
<dbReference type="GO" id="GO:0061630">
    <property type="term" value="F:ubiquitin protein ligase activity"/>
    <property type="evidence" value="ECO:0007669"/>
    <property type="project" value="UniProtKB-EC"/>
</dbReference>
<dbReference type="Proteomes" id="UP000562322">
    <property type="component" value="Unassembled WGS sequence"/>
</dbReference>
<evidence type="ECO:0000256" key="4">
    <source>
        <dbReference type="ARBA" id="ARBA00012485"/>
    </source>
</evidence>
<dbReference type="Pfam" id="PF00397">
    <property type="entry name" value="WW"/>
    <property type="match status" value="4"/>
</dbReference>
<dbReference type="GO" id="GO:0034765">
    <property type="term" value="P:regulation of monoatomic ion transmembrane transport"/>
    <property type="evidence" value="ECO:0007669"/>
    <property type="project" value="TreeGrafter"/>
</dbReference>
<keyword evidence="18" id="KW-0436">Ligase</keyword>
<dbReference type="UniPathway" id="UPA00143"/>
<dbReference type="EC" id="2.3.2.26" evidence="4"/>